<keyword evidence="4" id="KW-1185">Reference proteome</keyword>
<feature type="signal peptide" evidence="2">
    <location>
        <begin position="1"/>
        <end position="35"/>
    </location>
</feature>
<dbReference type="Pfam" id="PF07027">
    <property type="entry name" value="DUF1318"/>
    <property type="match status" value="1"/>
</dbReference>
<feature type="chain" id="PRO_5045386277" evidence="2">
    <location>
        <begin position="36"/>
        <end position="137"/>
    </location>
</feature>
<protein>
    <submittedName>
        <fullName evidence="3">YdbL family protein</fullName>
    </submittedName>
</protein>
<dbReference type="Proteomes" id="UP001065265">
    <property type="component" value="Chromosome"/>
</dbReference>
<evidence type="ECO:0000313" key="4">
    <source>
        <dbReference type="Proteomes" id="UP001065265"/>
    </source>
</evidence>
<evidence type="ECO:0000256" key="2">
    <source>
        <dbReference type="SAM" id="SignalP"/>
    </source>
</evidence>
<dbReference type="RefSeq" id="WP_265557833.1">
    <property type="nucleotide sequence ID" value="NZ_CP092471.1"/>
</dbReference>
<proteinExistence type="predicted"/>
<evidence type="ECO:0000313" key="3">
    <source>
        <dbReference type="EMBL" id="UVI38660.1"/>
    </source>
</evidence>
<sequence>MNRSIRHTRSGARSAALALAAGAALLGGIAVPAMAQRDPAYASARSSGQIGEKMDGYLGIVGAETPALRRIVNDINIKRRAVYSEKAQAANATLEEYAFAAGCQAILKTEPGEKYQAPNGSWQTRGSGAPARDSRCP</sequence>
<evidence type="ECO:0000256" key="1">
    <source>
        <dbReference type="SAM" id="MobiDB-lite"/>
    </source>
</evidence>
<accession>A0ABY5SWX6</accession>
<feature type="region of interest" description="Disordered" evidence="1">
    <location>
        <begin position="113"/>
        <end position="137"/>
    </location>
</feature>
<gene>
    <name evidence="3" type="ORF">L1F33_10415</name>
</gene>
<name>A0ABY5SWX6_9SPHN</name>
<organism evidence="3 4">
    <name type="scientific">Qipengyuania spongiae</name>
    <dbReference type="NCBI Taxonomy" id="2909673"/>
    <lineage>
        <taxon>Bacteria</taxon>
        <taxon>Pseudomonadati</taxon>
        <taxon>Pseudomonadota</taxon>
        <taxon>Alphaproteobacteria</taxon>
        <taxon>Sphingomonadales</taxon>
        <taxon>Erythrobacteraceae</taxon>
        <taxon>Qipengyuania</taxon>
    </lineage>
</organism>
<dbReference type="EMBL" id="CP092471">
    <property type="protein sequence ID" value="UVI38660.1"/>
    <property type="molecule type" value="Genomic_DNA"/>
</dbReference>
<reference evidence="3" key="1">
    <citation type="submission" date="2022-02" db="EMBL/GenBank/DDBJ databases">
        <title>Qipengyuania spongiae sp. nov., isolated from marine sponge.</title>
        <authorList>
            <person name="Li Z."/>
            <person name="Zhang M."/>
        </authorList>
    </citation>
    <scope>NUCLEOTIDE SEQUENCE</scope>
    <source>
        <strain evidence="3">PHS-Z21</strain>
    </source>
</reference>
<dbReference type="InterPro" id="IPR008309">
    <property type="entry name" value="YdbL"/>
</dbReference>
<keyword evidence="2" id="KW-0732">Signal</keyword>